<dbReference type="HOGENOM" id="CLU_636176_0_0_1"/>
<dbReference type="InParanoid" id="A8N8R9"/>
<gene>
    <name evidence="1" type="ORF">CC1G_00794</name>
</gene>
<dbReference type="AlphaFoldDB" id="A8N8R9"/>
<name>A8N8R9_COPC7</name>
<keyword evidence="2" id="KW-1185">Reference proteome</keyword>
<comment type="caution">
    <text evidence="1">The sequence shown here is derived from an EMBL/GenBank/DDBJ whole genome shotgun (WGS) entry which is preliminary data.</text>
</comment>
<dbReference type="OrthoDB" id="3357519at2759"/>
<dbReference type="GeneID" id="6007711"/>
<dbReference type="VEuPathDB" id="FungiDB:CC1G_00794"/>
<accession>A8N8R9</accession>
<evidence type="ECO:0000313" key="1">
    <source>
        <dbReference type="EMBL" id="EAU90410.2"/>
    </source>
</evidence>
<organism evidence="1 2">
    <name type="scientific">Coprinopsis cinerea (strain Okayama-7 / 130 / ATCC MYA-4618 / FGSC 9003)</name>
    <name type="common">Inky cap fungus</name>
    <name type="synonym">Hormographiella aspergillata</name>
    <dbReference type="NCBI Taxonomy" id="240176"/>
    <lineage>
        <taxon>Eukaryota</taxon>
        <taxon>Fungi</taxon>
        <taxon>Dikarya</taxon>
        <taxon>Basidiomycota</taxon>
        <taxon>Agaricomycotina</taxon>
        <taxon>Agaricomycetes</taxon>
        <taxon>Agaricomycetidae</taxon>
        <taxon>Agaricales</taxon>
        <taxon>Agaricineae</taxon>
        <taxon>Psathyrellaceae</taxon>
        <taxon>Coprinopsis</taxon>
    </lineage>
</organism>
<sequence length="444" mass="50985">MQQLEVPAIAWKEDLAGINDLPVEVLEEIFLTYHSMVALSTFPYVRLQIFTHLAPVSLTHVCRLWRTICLSLPTLWNAFYVPPRLHASGVTTSLLSLWLERSQGAPLWIDIARRTIPMPPIEARSIMTQAYRLKVLSLNPQDGFIEDFLSLPPDATPALEGLAIRQGDLRSMHPNLLPLLSNKILSLPSIRQLCFELSGFPTPAYQSMLAELPLARMTHLNFRTITTFEDCISILRRSTSAVEISFYESIWGSDHPTQPAKRTEPKICLPNLKSLTMYPRFPVSRILSRFTCPSLRRLIIRDEPPQPDVDAASIDFEQRILDDFVRDTQLEQLILQDGKKQCFQPLKSLLKMPAVQRVPNVEVYLLKVPRKHGPVSSDGYHCPVATCTRPHLGWNSSRSQVQLGTHLTVTEWEENFWRGWDWMDHEPRQWLMRRGYHGFRGFCN</sequence>
<protein>
    <submittedName>
        <fullName evidence="1">Uncharacterized protein</fullName>
    </submittedName>
</protein>
<dbReference type="RefSeq" id="XP_001831247.2">
    <property type="nucleotide sequence ID" value="XM_001831195.2"/>
</dbReference>
<evidence type="ECO:0000313" key="2">
    <source>
        <dbReference type="Proteomes" id="UP000001861"/>
    </source>
</evidence>
<reference evidence="1 2" key="1">
    <citation type="journal article" date="2010" name="Proc. Natl. Acad. Sci. U.S.A.">
        <title>Insights into evolution of multicellular fungi from the assembled chromosomes of the mushroom Coprinopsis cinerea (Coprinus cinereus).</title>
        <authorList>
            <person name="Stajich J.E."/>
            <person name="Wilke S.K."/>
            <person name="Ahren D."/>
            <person name="Au C.H."/>
            <person name="Birren B.W."/>
            <person name="Borodovsky M."/>
            <person name="Burns C."/>
            <person name="Canback B."/>
            <person name="Casselton L.A."/>
            <person name="Cheng C.K."/>
            <person name="Deng J."/>
            <person name="Dietrich F.S."/>
            <person name="Fargo D.C."/>
            <person name="Farman M.L."/>
            <person name="Gathman A.C."/>
            <person name="Goldberg J."/>
            <person name="Guigo R."/>
            <person name="Hoegger P.J."/>
            <person name="Hooker J.B."/>
            <person name="Huggins A."/>
            <person name="James T.Y."/>
            <person name="Kamada T."/>
            <person name="Kilaru S."/>
            <person name="Kodira C."/>
            <person name="Kues U."/>
            <person name="Kupfer D."/>
            <person name="Kwan H.S."/>
            <person name="Lomsadze A."/>
            <person name="Li W."/>
            <person name="Lilly W.W."/>
            <person name="Ma L.J."/>
            <person name="Mackey A.J."/>
            <person name="Manning G."/>
            <person name="Martin F."/>
            <person name="Muraguchi H."/>
            <person name="Natvig D.O."/>
            <person name="Palmerini H."/>
            <person name="Ramesh M.A."/>
            <person name="Rehmeyer C.J."/>
            <person name="Roe B.A."/>
            <person name="Shenoy N."/>
            <person name="Stanke M."/>
            <person name="Ter-Hovhannisyan V."/>
            <person name="Tunlid A."/>
            <person name="Velagapudi R."/>
            <person name="Vision T.J."/>
            <person name="Zeng Q."/>
            <person name="Zolan M.E."/>
            <person name="Pukkila P.J."/>
        </authorList>
    </citation>
    <scope>NUCLEOTIDE SEQUENCE [LARGE SCALE GENOMIC DNA]</scope>
    <source>
        <strain evidence="2">Okayama-7 / 130 / ATCC MYA-4618 / FGSC 9003</strain>
    </source>
</reference>
<dbReference type="KEGG" id="cci:CC1G_00794"/>
<dbReference type="Proteomes" id="UP000001861">
    <property type="component" value="Unassembled WGS sequence"/>
</dbReference>
<proteinExistence type="predicted"/>
<dbReference type="EMBL" id="AACS02000007">
    <property type="protein sequence ID" value="EAU90410.2"/>
    <property type="molecule type" value="Genomic_DNA"/>
</dbReference>